<comment type="similarity">
    <text evidence="9">Belongs to the archaeal rpoM/eukaryotic RPA12/RPB9/RPC11 RNA polymerase family.</text>
</comment>
<dbReference type="GO" id="GO:0005736">
    <property type="term" value="C:RNA polymerase I complex"/>
    <property type="evidence" value="ECO:0007669"/>
    <property type="project" value="TreeGrafter"/>
</dbReference>
<dbReference type="SUPFAM" id="SSF57783">
    <property type="entry name" value="Zinc beta-ribbon"/>
    <property type="match status" value="1"/>
</dbReference>
<keyword evidence="7 9" id="KW-0539">Nucleus</keyword>
<keyword evidence="4 11" id="KW-0863">Zinc-finger</keyword>
<dbReference type="SMART" id="SM00440">
    <property type="entry name" value="ZnF_C2C2"/>
    <property type="match status" value="1"/>
</dbReference>
<dbReference type="GO" id="GO:0003899">
    <property type="term" value="F:DNA-directed RNA polymerase activity"/>
    <property type="evidence" value="ECO:0007669"/>
    <property type="project" value="InterPro"/>
</dbReference>
<evidence type="ECO:0000256" key="8">
    <source>
        <dbReference type="ARBA" id="ARBA00044497"/>
    </source>
</evidence>
<dbReference type="Gene3D" id="2.20.25.10">
    <property type="match status" value="1"/>
</dbReference>
<evidence type="ECO:0000256" key="7">
    <source>
        <dbReference type="ARBA" id="ARBA00023242"/>
    </source>
</evidence>
<evidence type="ECO:0000313" key="13">
    <source>
        <dbReference type="EMBL" id="MBY08227.1"/>
    </source>
</evidence>
<evidence type="ECO:0000256" key="11">
    <source>
        <dbReference type="PIRSR" id="PIRSR005586-2"/>
    </source>
</evidence>
<dbReference type="PROSITE" id="PS01030">
    <property type="entry name" value="RNA_POL_M_15KD"/>
    <property type="match status" value="1"/>
</dbReference>
<organism evidence="13">
    <name type="scientific">Ornithodoros turicata</name>
    <dbReference type="NCBI Taxonomy" id="34597"/>
    <lineage>
        <taxon>Eukaryota</taxon>
        <taxon>Metazoa</taxon>
        <taxon>Ecdysozoa</taxon>
        <taxon>Arthropoda</taxon>
        <taxon>Chelicerata</taxon>
        <taxon>Arachnida</taxon>
        <taxon>Acari</taxon>
        <taxon>Parasitiformes</taxon>
        <taxon>Ixodida</taxon>
        <taxon>Ixodoidea</taxon>
        <taxon>Argasidae</taxon>
        <taxon>Ornithodorinae</taxon>
        <taxon>Ornithodoros</taxon>
    </lineage>
</organism>
<feature type="binding site" evidence="10">
    <location>
        <position position="17"/>
    </location>
    <ligand>
        <name>Zn(2+)</name>
        <dbReference type="ChEBI" id="CHEBI:29105"/>
        <label>1</label>
    </ligand>
</feature>
<name>A0A2R5LFW4_9ACAR</name>
<feature type="domain" description="TFIIS-type" evidence="12">
    <location>
        <begin position="78"/>
        <end position="118"/>
    </location>
</feature>
<feature type="binding site" evidence="10">
    <location>
        <position position="32"/>
    </location>
    <ligand>
        <name>Zn(2+)</name>
        <dbReference type="ChEBI" id="CHEBI:29105"/>
        <label>1</label>
    </ligand>
</feature>
<dbReference type="PANTHER" id="PTHR11239:SF14">
    <property type="entry name" value="DNA-DIRECTED RNA POLYMERASE I SUBUNIT RPA12"/>
    <property type="match status" value="1"/>
</dbReference>
<keyword evidence="2 9" id="KW-0240">DNA-directed RNA polymerase</keyword>
<feature type="binding site" evidence="10">
    <location>
        <position position="113"/>
    </location>
    <ligand>
        <name>Zn(2+)</name>
        <dbReference type="ChEBI" id="CHEBI:29105"/>
        <label>2</label>
    </ligand>
</feature>
<protein>
    <recommendedName>
        <fullName evidence="9">DNA-directed RNA polymerase subunit</fullName>
    </recommendedName>
</protein>
<sequence>MEESSLFTSEVDFCSDCGAILPLPGLQDFVVCKVCHKRLDVRGFDGLTTVSTIIFNDREQALRKATGMSTVKTAGPLVDRKCSRCGHEGMTYATLQTRSADEGQTIFYSCPNCLFQENENS</sequence>
<feature type="binding site" evidence="10">
    <location>
        <position position="35"/>
    </location>
    <ligand>
        <name>Zn(2+)</name>
        <dbReference type="ChEBI" id="CHEBI:29105"/>
        <label>1</label>
    </ligand>
</feature>
<proteinExistence type="inferred from homology"/>
<dbReference type="CDD" id="cd10507">
    <property type="entry name" value="Zn-ribbon_RPA12"/>
    <property type="match status" value="1"/>
</dbReference>
<feature type="zinc finger region" description="C4-type" evidence="11">
    <location>
        <begin position="14"/>
        <end position="35"/>
    </location>
</feature>
<keyword evidence="6 9" id="KW-0804">Transcription</keyword>
<dbReference type="GO" id="GO:0006363">
    <property type="term" value="P:termination of RNA polymerase I transcription"/>
    <property type="evidence" value="ECO:0007669"/>
    <property type="project" value="TreeGrafter"/>
</dbReference>
<dbReference type="GO" id="GO:0008270">
    <property type="term" value="F:zinc ion binding"/>
    <property type="evidence" value="ECO:0007669"/>
    <property type="project" value="UniProtKB-KW"/>
</dbReference>
<evidence type="ECO:0000256" key="3">
    <source>
        <dbReference type="ARBA" id="ARBA00022723"/>
    </source>
</evidence>
<dbReference type="InterPro" id="IPR034004">
    <property type="entry name" value="Zn_ribbon_RPA12_C"/>
</dbReference>
<feature type="binding site" evidence="10">
    <location>
        <position position="14"/>
    </location>
    <ligand>
        <name>Zn(2+)</name>
        <dbReference type="ChEBI" id="CHEBI:29105"/>
        <label>1</label>
    </ligand>
</feature>
<dbReference type="PROSITE" id="PS00466">
    <property type="entry name" value="ZF_TFIIS_1"/>
    <property type="match status" value="1"/>
</dbReference>
<dbReference type="PROSITE" id="PS51133">
    <property type="entry name" value="ZF_TFIIS_2"/>
    <property type="match status" value="1"/>
</dbReference>
<reference evidence="13" key="1">
    <citation type="submission" date="2018-03" db="EMBL/GenBank/DDBJ databases">
        <title>The relapsing fever spirochete Borrelia turicatae persists in the highly oxidative environment of its soft-bodied tick vector.</title>
        <authorList>
            <person name="Bourret T.J."/>
            <person name="Boyle W.K."/>
            <person name="Valenzuela J.G."/>
            <person name="Oliveira F."/>
            <person name="Lopez J.E."/>
        </authorList>
    </citation>
    <scope>NUCLEOTIDE SEQUENCE</scope>
    <source>
        <strain evidence="13">Kansas strain/isolate</strain>
        <tissue evidence="13">Salivary glands</tissue>
    </source>
</reference>
<feature type="binding site" evidence="10">
    <location>
        <position position="85"/>
    </location>
    <ligand>
        <name>Zn(2+)</name>
        <dbReference type="ChEBI" id="CHEBI:29105"/>
        <label>2</label>
    </ligand>
</feature>
<evidence type="ECO:0000259" key="12">
    <source>
        <dbReference type="PROSITE" id="PS51133"/>
    </source>
</evidence>
<evidence type="ECO:0000256" key="10">
    <source>
        <dbReference type="PIRSR" id="PIRSR005586-1"/>
    </source>
</evidence>
<evidence type="ECO:0000256" key="1">
    <source>
        <dbReference type="ARBA" id="ARBA00004604"/>
    </source>
</evidence>
<comment type="function">
    <text evidence="9">DNA-dependent RNA polymerase catalyzes the transcription of DNA into RNA using the four ribonucleoside triphosphates as substrates.</text>
</comment>
<dbReference type="AlphaFoldDB" id="A0A2R5LFW4"/>
<dbReference type="InterPro" id="IPR019761">
    <property type="entry name" value="DNA-dir_RNA_pol-M_15_CS"/>
</dbReference>
<dbReference type="PIRSF" id="PIRSF005586">
    <property type="entry name" value="RNApol_RpoM"/>
    <property type="match status" value="1"/>
</dbReference>
<feature type="binding site" evidence="10">
    <location>
        <position position="110"/>
    </location>
    <ligand>
        <name>Zn(2+)</name>
        <dbReference type="ChEBI" id="CHEBI:29105"/>
        <label>2</label>
    </ligand>
</feature>
<evidence type="ECO:0000256" key="4">
    <source>
        <dbReference type="ARBA" id="ARBA00022771"/>
    </source>
</evidence>
<evidence type="ECO:0000256" key="2">
    <source>
        <dbReference type="ARBA" id="ARBA00022478"/>
    </source>
</evidence>
<keyword evidence="5 10" id="KW-0862">Zinc</keyword>
<comment type="subcellular location">
    <subcellularLocation>
        <location evidence="1">Nucleus</location>
        <location evidence="1">Nucleolus</location>
    </subcellularLocation>
</comment>
<comment type="function">
    <text evidence="8">Core component of RNA polymerase I (Pol I), a DNA-dependent RNA polymerase which synthesizes ribosomal RNA precursors using the four ribonucleoside triphosphates as substrates. Can mediate Pol I proofreading of the nascent RNA transcript. Anchors into the Pol I active site to monitor transcription fidelity and cleave mis-incorporated 5'-ribonucleotides.</text>
</comment>
<evidence type="ECO:0000256" key="9">
    <source>
        <dbReference type="PIRNR" id="PIRNR005586"/>
    </source>
</evidence>
<dbReference type="InterPro" id="IPR012164">
    <property type="entry name" value="Rpa12/Rpb9/Rpc10/TFS"/>
</dbReference>
<keyword evidence="3 10" id="KW-0479">Metal-binding</keyword>
<dbReference type="GO" id="GO:0003676">
    <property type="term" value="F:nucleic acid binding"/>
    <property type="evidence" value="ECO:0007669"/>
    <property type="project" value="InterPro"/>
</dbReference>
<evidence type="ECO:0000256" key="5">
    <source>
        <dbReference type="ARBA" id="ARBA00022833"/>
    </source>
</evidence>
<dbReference type="InterPro" id="IPR001222">
    <property type="entry name" value="Znf_TFIIS"/>
</dbReference>
<feature type="binding site" evidence="10">
    <location>
        <position position="82"/>
    </location>
    <ligand>
        <name>Zn(2+)</name>
        <dbReference type="ChEBI" id="CHEBI:29105"/>
        <label>2</label>
    </ligand>
</feature>
<evidence type="ECO:0000256" key="6">
    <source>
        <dbReference type="ARBA" id="ARBA00023163"/>
    </source>
</evidence>
<dbReference type="EMBL" id="GGLE01004101">
    <property type="protein sequence ID" value="MBY08227.1"/>
    <property type="molecule type" value="Transcribed_RNA"/>
</dbReference>
<dbReference type="Pfam" id="PF01096">
    <property type="entry name" value="Zn_ribbon_TFIIS"/>
    <property type="match status" value="1"/>
</dbReference>
<dbReference type="PANTHER" id="PTHR11239">
    <property type="entry name" value="DNA-DIRECTED RNA POLYMERASE"/>
    <property type="match status" value="1"/>
</dbReference>
<accession>A0A2R5LFW4</accession>